<name>A0A422Q9B4_9TRYP</name>
<comment type="caution">
    <text evidence="2">The sequence shown here is derived from an EMBL/GenBank/DDBJ whole genome shotgun (WGS) entry which is preliminary data.</text>
</comment>
<dbReference type="EMBL" id="MKKU01000038">
    <property type="protein sequence ID" value="RNF26530.1"/>
    <property type="molecule type" value="Genomic_DNA"/>
</dbReference>
<dbReference type="RefSeq" id="XP_029231736.1">
    <property type="nucleotide sequence ID" value="XM_029368241.1"/>
</dbReference>
<organism evidence="2 3">
    <name type="scientific">Trypanosoma conorhini</name>
    <dbReference type="NCBI Taxonomy" id="83891"/>
    <lineage>
        <taxon>Eukaryota</taxon>
        <taxon>Discoba</taxon>
        <taxon>Euglenozoa</taxon>
        <taxon>Kinetoplastea</taxon>
        <taxon>Metakinetoplastina</taxon>
        <taxon>Trypanosomatida</taxon>
        <taxon>Trypanosomatidae</taxon>
        <taxon>Trypanosoma</taxon>
    </lineage>
</organism>
<feature type="compositionally biased region" description="Polar residues" evidence="1">
    <location>
        <begin position="122"/>
        <end position="135"/>
    </location>
</feature>
<protein>
    <submittedName>
        <fullName evidence="2">Uncharacterized protein</fullName>
    </submittedName>
</protein>
<feature type="region of interest" description="Disordered" evidence="1">
    <location>
        <begin position="269"/>
        <end position="293"/>
    </location>
</feature>
<dbReference type="AlphaFoldDB" id="A0A422Q9B4"/>
<proteinExistence type="predicted"/>
<evidence type="ECO:0000313" key="2">
    <source>
        <dbReference type="EMBL" id="RNF26530.1"/>
    </source>
</evidence>
<evidence type="ECO:0000313" key="3">
    <source>
        <dbReference type="Proteomes" id="UP000284403"/>
    </source>
</evidence>
<evidence type="ECO:0000256" key="1">
    <source>
        <dbReference type="SAM" id="MobiDB-lite"/>
    </source>
</evidence>
<keyword evidence="3" id="KW-1185">Reference proteome</keyword>
<dbReference type="Proteomes" id="UP000284403">
    <property type="component" value="Unassembled WGS sequence"/>
</dbReference>
<feature type="compositionally biased region" description="Polar residues" evidence="1">
    <location>
        <begin position="200"/>
        <end position="209"/>
    </location>
</feature>
<reference evidence="2 3" key="1">
    <citation type="journal article" date="2018" name="BMC Genomics">
        <title>Genomic comparison of Trypanosoma conorhini and Trypanosoma rangeli to Trypanosoma cruzi strains of high and low virulence.</title>
        <authorList>
            <person name="Bradwell K.R."/>
            <person name="Koparde V.N."/>
            <person name="Matveyev A.V."/>
            <person name="Serrano M.G."/>
            <person name="Alves J.M."/>
            <person name="Parikh H."/>
            <person name="Huang B."/>
            <person name="Lee V."/>
            <person name="Espinosa-Alvarez O."/>
            <person name="Ortiz P.A."/>
            <person name="Costa-Martins A.G."/>
            <person name="Teixeira M.M."/>
            <person name="Buck G.A."/>
        </authorList>
    </citation>
    <scope>NUCLEOTIDE SEQUENCE [LARGE SCALE GENOMIC DNA]</scope>
    <source>
        <strain evidence="2 3">025E</strain>
    </source>
</reference>
<accession>A0A422Q9B4</accession>
<dbReference type="OrthoDB" id="247045at2759"/>
<dbReference type="GeneID" id="40314914"/>
<gene>
    <name evidence="2" type="ORF">Tco025E_01303</name>
</gene>
<sequence>MLKLWLREPHQSDDESIKLIIDEETDVSDVLLKVPELLRVQQLKPSEIQAEYKDKVLSNRLVVSRLFEGSKEGTFVIRPRPGVVIAPNDAWKESSVSGVRSCDRKSVPTSGRTKGHPPPSPRRNQFGKSASATSDTLKRTGSLGGDRGRPPVARSTSRGATPTRVVGGGTPRDTKANIAAHQNERNITSRATTPRRGASVPTSDRQPTVRSRYMDPKNVTSRFRQEAEKVRAPSKRNQVQAVCDSFKPQWGKPLCATCNHSRQAHWGTHRRKNSGVEANFPSEIDGPANDTTQFGSAAPNEKALTATETDSIQNNMVVANAASLLGQEEY</sequence>
<feature type="region of interest" description="Disordered" evidence="1">
    <location>
        <begin position="94"/>
        <end position="214"/>
    </location>
</feature>